<feature type="domain" description="HTH lacI-type" evidence="5">
    <location>
        <begin position="3"/>
        <end position="57"/>
    </location>
</feature>
<name>A0A1H3SDG6_9BACI</name>
<evidence type="ECO:0000313" key="7">
    <source>
        <dbReference type="EMBL" id="SDZ35748.1"/>
    </source>
</evidence>
<dbReference type="Gene3D" id="1.10.260.40">
    <property type="entry name" value="lambda repressor-like DNA-binding domains"/>
    <property type="match status" value="1"/>
</dbReference>
<dbReference type="Proteomes" id="UP000198935">
    <property type="component" value="Unassembled WGS sequence"/>
</dbReference>
<feature type="domain" description="HTH cro/C1-type" evidence="6">
    <location>
        <begin position="6"/>
        <end position="47"/>
    </location>
</feature>
<dbReference type="EMBL" id="FNPI01000010">
    <property type="protein sequence ID" value="SDZ35748.1"/>
    <property type="molecule type" value="Genomic_DNA"/>
</dbReference>
<evidence type="ECO:0000313" key="8">
    <source>
        <dbReference type="Proteomes" id="UP000198935"/>
    </source>
</evidence>
<dbReference type="PRINTS" id="PR00036">
    <property type="entry name" value="HTHLACI"/>
</dbReference>
<keyword evidence="1" id="KW-0678">Repressor</keyword>
<keyword evidence="3" id="KW-0238">DNA-binding</keyword>
<dbReference type="CDD" id="cd06291">
    <property type="entry name" value="PBP1_Qymf-like"/>
    <property type="match status" value="1"/>
</dbReference>
<dbReference type="GO" id="GO:0003700">
    <property type="term" value="F:DNA-binding transcription factor activity"/>
    <property type="evidence" value="ECO:0007669"/>
    <property type="project" value="TreeGrafter"/>
</dbReference>
<evidence type="ECO:0000256" key="4">
    <source>
        <dbReference type="ARBA" id="ARBA00023163"/>
    </source>
</evidence>
<accession>A0A1H3SDG6</accession>
<keyword evidence="4" id="KW-0804">Transcription</keyword>
<evidence type="ECO:0000256" key="1">
    <source>
        <dbReference type="ARBA" id="ARBA00022491"/>
    </source>
</evidence>
<dbReference type="InterPro" id="IPR028082">
    <property type="entry name" value="Peripla_BP_I"/>
</dbReference>
<evidence type="ECO:0000256" key="3">
    <source>
        <dbReference type="ARBA" id="ARBA00023125"/>
    </source>
</evidence>
<dbReference type="AlphaFoldDB" id="A0A1H3SDG6"/>
<evidence type="ECO:0000259" key="5">
    <source>
        <dbReference type="PROSITE" id="PS50932"/>
    </source>
</evidence>
<dbReference type="InterPro" id="IPR001387">
    <property type="entry name" value="Cro/C1-type_HTH"/>
</dbReference>
<dbReference type="SUPFAM" id="SSF53822">
    <property type="entry name" value="Periplasmic binding protein-like I"/>
    <property type="match status" value="1"/>
</dbReference>
<dbReference type="SMART" id="SM00354">
    <property type="entry name" value="HTH_LACI"/>
    <property type="match status" value="1"/>
</dbReference>
<dbReference type="InterPro" id="IPR046335">
    <property type="entry name" value="LacI/GalR-like_sensor"/>
</dbReference>
<sequence>MKPKISDVAKLAGVSPTTVSRILNNRGYIGEETRQKVYEAMEELNYVPNDLARALYNKKTFLIGVIVPTTAKPFFGQLVSSIEHHLEKSGYRMMLCNNQNRVDKEKDYIKMLQRNQVDGIIIGTHNDVGLNYNDLTLPIVSIDRNLSKTIPVITSDNYEGGKKATEYLLEQGCKKIIHVHPKLSDKIQTPLRRRGEAYRDTMAANNHIPMYYEMNILGNQQHLKYAVHEFFNAHPEVDGVFASDDLLAAALLSEATKRGIHVPDDLRVVGYDGTEIIRLCLPALPTVKQPIELIAETAITTLLSLINEEKRFIDSEIILPIEFFRNS</sequence>
<dbReference type="InterPro" id="IPR010982">
    <property type="entry name" value="Lambda_DNA-bd_dom_sf"/>
</dbReference>
<dbReference type="PANTHER" id="PTHR30146">
    <property type="entry name" value="LACI-RELATED TRANSCRIPTIONAL REPRESSOR"/>
    <property type="match status" value="1"/>
</dbReference>
<gene>
    <name evidence="7" type="ORF">SAMN05421736_110141</name>
</gene>
<dbReference type="InterPro" id="IPR000843">
    <property type="entry name" value="HTH_LacI"/>
</dbReference>
<proteinExistence type="predicted"/>
<dbReference type="CDD" id="cd01392">
    <property type="entry name" value="HTH_LacI"/>
    <property type="match status" value="1"/>
</dbReference>
<dbReference type="OrthoDB" id="9796186at2"/>
<reference evidence="8" key="1">
    <citation type="submission" date="2016-10" db="EMBL/GenBank/DDBJ databases">
        <authorList>
            <person name="Varghese N."/>
            <person name="Submissions S."/>
        </authorList>
    </citation>
    <scope>NUCLEOTIDE SEQUENCE [LARGE SCALE GENOMIC DNA]</scope>
    <source>
        <strain evidence="8">SP</strain>
    </source>
</reference>
<dbReference type="Pfam" id="PF00356">
    <property type="entry name" value="LacI"/>
    <property type="match status" value="1"/>
</dbReference>
<dbReference type="PROSITE" id="PS50943">
    <property type="entry name" value="HTH_CROC1"/>
    <property type="match status" value="1"/>
</dbReference>
<dbReference type="PROSITE" id="PS50932">
    <property type="entry name" value="HTH_LACI_2"/>
    <property type="match status" value="1"/>
</dbReference>
<dbReference type="STRING" id="1503961.SAMN05421736_110141"/>
<evidence type="ECO:0000259" key="6">
    <source>
        <dbReference type="PROSITE" id="PS50943"/>
    </source>
</evidence>
<evidence type="ECO:0000256" key="2">
    <source>
        <dbReference type="ARBA" id="ARBA00023015"/>
    </source>
</evidence>
<dbReference type="SUPFAM" id="SSF47413">
    <property type="entry name" value="lambda repressor-like DNA-binding domains"/>
    <property type="match status" value="1"/>
</dbReference>
<dbReference type="GO" id="GO:0000976">
    <property type="term" value="F:transcription cis-regulatory region binding"/>
    <property type="evidence" value="ECO:0007669"/>
    <property type="project" value="TreeGrafter"/>
</dbReference>
<protein>
    <submittedName>
        <fullName evidence="7">LacI family transcriptional regulator, sucrose operon repressor</fullName>
    </submittedName>
</protein>
<keyword evidence="2" id="KW-0805">Transcription regulation</keyword>
<dbReference type="PANTHER" id="PTHR30146:SF95">
    <property type="entry name" value="RIBOSE OPERON REPRESSOR"/>
    <property type="match status" value="1"/>
</dbReference>
<dbReference type="Pfam" id="PF13377">
    <property type="entry name" value="Peripla_BP_3"/>
    <property type="match status" value="1"/>
</dbReference>
<keyword evidence="8" id="KW-1185">Reference proteome</keyword>
<organism evidence="7 8">
    <name type="scientific">Evansella caseinilytica</name>
    <dbReference type="NCBI Taxonomy" id="1503961"/>
    <lineage>
        <taxon>Bacteria</taxon>
        <taxon>Bacillati</taxon>
        <taxon>Bacillota</taxon>
        <taxon>Bacilli</taxon>
        <taxon>Bacillales</taxon>
        <taxon>Bacillaceae</taxon>
        <taxon>Evansella</taxon>
    </lineage>
</organism>
<dbReference type="Gene3D" id="3.40.50.2300">
    <property type="match status" value="2"/>
</dbReference>
<dbReference type="PROSITE" id="PS00356">
    <property type="entry name" value="HTH_LACI_1"/>
    <property type="match status" value="1"/>
</dbReference>